<dbReference type="Pfam" id="PF00609">
    <property type="entry name" value="DAGK_acc"/>
    <property type="match status" value="1"/>
</dbReference>
<feature type="compositionally biased region" description="Acidic residues" evidence="11">
    <location>
        <begin position="121"/>
        <end position="132"/>
    </location>
</feature>
<dbReference type="InterPro" id="IPR017438">
    <property type="entry name" value="ATP-NAD_kinase_N"/>
</dbReference>
<dbReference type="PANTHER" id="PTHR11255">
    <property type="entry name" value="DIACYLGLYCEROL KINASE"/>
    <property type="match status" value="1"/>
</dbReference>
<keyword evidence="5" id="KW-0862">Zinc</keyword>
<dbReference type="PROSITE" id="PS50146">
    <property type="entry name" value="DAGK"/>
    <property type="match status" value="1"/>
</dbReference>
<reference evidence="13" key="1">
    <citation type="submission" date="2021-01" db="EMBL/GenBank/DDBJ databases">
        <authorList>
            <person name="Corre E."/>
            <person name="Pelletier E."/>
            <person name="Niang G."/>
            <person name="Scheremetjew M."/>
            <person name="Finn R."/>
            <person name="Kale V."/>
            <person name="Holt S."/>
            <person name="Cochrane G."/>
            <person name="Meng A."/>
            <person name="Brown T."/>
            <person name="Cohen L."/>
        </authorList>
    </citation>
    <scope>NUCLEOTIDE SEQUENCE</scope>
    <source>
        <strain evidence="13">WS</strain>
    </source>
</reference>
<evidence type="ECO:0000256" key="8">
    <source>
        <dbReference type="ARBA" id="ARBA00023136"/>
    </source>
</evidence>
<evidence type="ECO:0000256" key="3">
    <source>
        <dbReference type="ARBA" id="ARBA00022679"/>
    </source>
</evidence>
<evidence type="ECO:0000256" key="6">
    <source>
        <dbReference type="ARBA" id="ARBA00022777"/>
    </source>
</evidence>
<dbReference type="GO" id="GO:0016020">
    <property type="term" value="C:membrane"/>
    <property type="evidence" value="ECO:0007669"/>
    <property type="project" value="UniProtKB-SubCell"/>
</dbReference>
<dbReference type="SMART" id="SM00045">
    <property type="entry name" value="DAGKa"/>
    <property type="match status" value="1"/>
</dbReference>
<dbReference type="Gene3D" id="2.60.200.40">
    <property type="match status" value="1"/>
</dbReference>
<evidence type="ECO:0000256" key="11">
    <source>
        <dbReference type="SAM" id="MobiDB-lite"/>
    </source>
</evidence>
<evidence type="ECO:0000256" key="9">
    <source>
        <dbReference type="RuleBase" id="RU361128"/>
    </source>
</evidence>
<feature type="compositionally biased region" description="Polar residues" evidence="11">
    <location>
        <begin position="150"/>
        <end position="159"/>
    </location>
</feature>
<dbReference type="InterPro" id="IPR016064">
    <property type="entry name" value="NAD/diacylglycerol_kinase_sf"/>
</dbReference>
<feature type="region of interest" description="Disordered" evidence="11">
    <location>
        <begin position="150"/>
        <end position="187"/>
    </location>
</feature>
<comment type="catalytic activity">
    <reaction evidence="9">
        <text>a 1,2-diacyl-sn-glycerol + ATP = a 1,2-diacyl-sn-glycero-3-phosphate + ADP + H(+)</text>
        <dbReference type="Rhea" id="RHEA:10272"/>
        <dbReference type="ChEBI" id="CHEBI:15378"/>
        <dbReference type="ChEBI" id="CHEBI:17815"/>
        <dbReference type="ChEBI" id="CHEBI:30616"/>
        <dbReference type="ChEBI" id="CHEBI:58608"/>
        <dbReference type="ChEBI" id="CHEBI:456216"/>
        <dbReference type="EC" id="2.7.1.107"/>
    </reaction>
</comment>
<feature type="region of interest" description="Disordered" evidence="11">
    <location>
        <begin position="68"/>
        <end position="132"/>
    </location>
</feature>
<evidence type="ECO:0000259" key="12">
    <source>
        <dbReference type="PROSITE" id="PS50146"/>
    </source>
</evidence>
<dbReference type="GO" id="GO:0007200">
    <property type="term" value="P:phospholipase C-activating G protein-coupled receptor signaling pathway"/>
    <property type="evidence" value="ECO:0007669"/>
    <property type="project" value="InterPro"/>
</dbReference>
<keyword evidence="3 9" id="KW-0808">Transferase</keyword>
<protein>
    <recommendedName>
        <fullName evidence="9">Diacylglycerol kinase</fullName>
        <shortName evidence="9">DAG kinase</shortName>
        <ecNumber evidence="9">2.7.1.107</ecNumber>
    </recommendedName>
</protein>
<evidence type="ECO:0000256" key="2">
    <source>
        <dbReference type="ARBA" id="ARBA00009280"/>
    </source>
</evidence>
<dbReference type="GO" id="GO:0004143">
    <property type="term" value="F:ATP-dependent diacylglycerol kinase activity"/>
    <property type="evidence" value="ECO:0007669"/>
    <property type="project" value="UniProtKB-EC"/>
</dbReference>
<keyword evidence="4 9" id="KW-0547">Nucleotide-binding</keyword>
<dbReference type="EMBL" id="HBGD01008897">
    <property type="protein sequence ID" value="CAD9084077.1"/>
    <property type="molecule type" value="Transcribed_RNA"/>
</dbReference>
<dbReference type="GO" id="GO:0005524">
    <property type="term" value="F:ATP binding"/>
    <property type="evidence" value="ECO:0007669"/>
    <property type="project" value="UniProtKB-KW"/>
</dbReference>
<evidence type="ECO:0000256" key="7">
    <source>
        <dbReference type="ARBA" id="ARBA00022840"/>
    </source>
</evidence>
<dbReference type="Pfam" id="PF00781">
    <property type="entry name" value="DAGK_cat"/>
    <property type="match status" value="1"/>
</dbReference>
<keyword evidence="7 9" id="KW-0067">ATP-binding</keyword>
<keyword evidence="5" id="KW-0479">Metal-binding</keyword>
<dbReference type="GO" id="GO:0008270">
    <property type="term" value="F:zinc ion binding"/>
    <property type="evidence" value="ECO:0007669"/>
    <property type="project" value="UniProtKB-KW"/>
</dbReference>
<sequence>MSPPTTPSLPIGAIGAGAVKISPTQHSLSATSAPTPLSAIPSTPSVEQNQIEDLDTAETVLLHKLSLEKANPDAPSDSTRKIDEMPPRAIEGNTDLSLPRNDDDVNPISCSSGLVTPLSPLEEEDAGEEEEEIVPAGRLSMHKLQKLSEQLSSKNQNLDAISPTEVALSPPDGSRSPDMPQLAKSTSMSSIATGIQDYVNKSASSNILMEQQTRIQRLEEQVNLLMLQNRELVNHVSYLMAQDHQKQRGEFDIHKMAEILENQYEINRKVRTVALVNTTSGSGRQYGETLMKRFGSLLGAENVFEMSKGPKVILEVLMRESRTELRVIVAGGDGSANWVMNSLNQLEEEWLLEQKQKLRKSPDESHVSLHRDLPKIAIFPLGVGNDLARILKWGGSFNPLTDSITLYTKRVAEAQVVKLDRWNIEFKSESKTITYLCSNYFSLGVDAQIALNFHLLRKENPQLCLNRTTNKLWYLSYGIGELLKSPEHLGKSVKVTADHKRVAEKRAQSLIWVNIPSYSGGTNLWQPAQQEVDGLRPQAIDDGLIECVSVTSVNHMAQIKAGIQPAVAVAQGRKWKIVFSPTVRRPTLAAQVDGEPFMLEERTEITIRRQMQVDVLAGESPSLLDILSHVPKI</sequence>
<evidence type="ECO:0000256" key="1">
    <source>
        <dbReference type="ARBA" id="ARBA00004370"/>
    </source>
</evidence>
<dbReference type="SUPFAM" id="SSF111331">
    <property type="entry name" value="NAD kinase/diacylglycerol kinase-like"/>
    <property type="match status" value="1"/>
</dbReference>
<dbReference type="PANTHER" id="PTHR11255:SF54">
    <property type="entry name" value="DIACYLGLYCEROL KINASE THETA"/>
    <property type="match status" value="1"/>
</dbReference>
<dbReference type="InterPro" id="IPR037607">
    <property type="entry name" value="DGK"/>
</dbReference>
<keyword evidence="5" id="KW-0863">Zinc-finger</keyword>
<proteinExistence type="inferred from homology"/>
<evidence type="ECO:0000256" key="10">
    <source>
        <dbReference type="SAM" id="Coils"/>
    </source>
</evidence>
<dbReference type="EC" id="2.7.1.107" evidence="9"/>
<dbReference type="InterPro" id="IPR000756">
    <property type="entry name" value="Diacylglycerol_kin_accessory"/>
</dbReference>
<comment type="similarity">
    <text evidence="2 9">Belongs to the eukaryotic diacylglycerol kinase family.</text>
</comment>
<dbReference type="SMART" id="SM00046">
    <property type="entry name" value="DAGKc"/>
    <property type="match status" value="1"/>
</dbReference>
<keyword evidence="8" id="KW-0472">Membrane</keyword>
<keyword evidence="6 9" id="KW-0418">Kinase</keyword>
<organism evidence="13">
    <name type="scientific">Percolomonas cosmopolitus</name>
    <dbReference type="NCBI Taxonomy" id="63605"/>
    <lineage>
        <taxon>Eukaryota</taxon>
        <taxon>Discoba</taxon>
        <taxon>Heterolobosea</taxon>
        <taxon>Tetramitia</taxon>
        <taxon>Eutetramitia</taxon>
        <taxon>Percolomonadidae</taxon>
        <taxon>Percolomonas</taxon>
    </lineage>
</organism>
<evidence type="ECO:0000313" key="13">
    <source>
        <dbReference type="EMBL" id="CAD9084077.1"/>
    </source>
</evidence>
<feature type="domain" description="DAGKc" evidence="12">
    <location>
        <begin position="267"/>
        <end position="428"/>
    </location>
</feature>
<dbReference type="AlphaFoldDB" id="A0A7S1KSS8"/>
<feature type="coiled-coil region" evidence="10">
    <location>
        <begin position="201"/>
        <end position="235"/>
    </location>
</feature>
<accession>A0A7S1KSS8</accession>
<comment type="subcellular location">
    <subcellularLocation>
        <location evidence="1">Membrane</location>
    </subcellularLocation>
</comment>
<dbReference type="Gene3D" id="3.40.50.10330">
    <property type="entry name" value="Probable inorganic polyphosphate/atp-NAD kinase, domain 1"/>
    <property type="match status" value="1"/>
</dbReference>
<evidence type="ECO:0000256" key="4">
    <source>
        <dbReference type="ARBA" id="ARBA00022741"/>
    </source>
</evidence>
<gene>
    <name evidence="13" type="ORF">PCOS0759_LOCUS7331</name>
</gene>
<evidence type="ECO:0000256" key="5">
    <source>
        <dbReference type="ARBA" id="ARBA00022771"/>
    </source>
</evidence>
<keyword evidence="10" id="KW-0175">Coiled coil</keyword>
<name>A0A7S1KSS8_9EUKA</name>
<dbReference type="InterPro" id="IPR001206">
    <property type="entry name" value="Diacylglycerol_kinase_cat_dom"/>
</dbReference>
<feature type="region of interest" description="Disordered" evidence="11">
    <location>
        <begin position="23"/>
        <end position="45"/>
    </location>
</feature>